<proteinExistence type="predicted"/>
<dbReference type="Proteomes" id="UP001295444">
    <property type="component" value="Chromosome 12"/>
</dbReference>
<evidence type="ECO:0008006" key="3">
    <source>
        <dbReference type="Google" id="ProtNLM"/>
    </source>
</evidence>
<feature type="non-terminal residue" evidence="1">
    <location>
        <position position="1"/>
    </location>
</feature>
<evidence type="ECO:0000313" key="1">
    <source>
        <dbReference type="EMBL" id="CAH2324831.1"/>
    </source>
</evidence>
<gene>
    <name evidence="1" type="ORF">PECUL_23A055421</name>
</gene>
<accession>A0AAD1TGX3</accession>
<reference evidence="1" key="1">
    <citation type="submission" date="2022-03" db="EMBL/GenBank/DDBJ databases">
        <authorList>
            <person name="Alioto T."/>
            <person name="Alioto T."/>
            <person name="Gomez Garrido J."/>
        </authorList>
    </citation>
    <scope>NUCLEOTIDE SEQUENCE</scope>
</reference>
<dbReference type="EMBL" id="OW240923">
    <property type="protein sequence ID" value="CAH2324831.1"/>
    <property type="molecule type" value="Genomic_DNA"/>
</dbReference>
<keyword evidence="2" id="KW-1185">Reference proteome</keyword>
<evidence type="ECO:0000313" key="2">
    <source>
        <dbReference type="Proteomes" id="UP001295444"/>
    </source>
</evidence>
<name>A0AAD1TGX3_PELCU</name>
<sequence>SVQPWTTHTHIENIAWSDHAEITLNLQIPQLSRPWHWRLNPWILRDKATVYTITKQLKTYFEINATEDMDPTTVWAAQKATI</sequence>
<organism evidence="1 2">
    <name type="scientific">Pelobates cultripes</name>
    <name type="common">Western spadefoot toad</name>
    <dbReference type="NCBI Taxonomy" id="61616"/>
    <lineage>
        <taxon>Eukaryota</taxon>
        <taxon>Metazoa</taxon>
        <taxon>Chordata</taxon>
        <taxon>Craniata</taxon>
        <taxon>Vertebrata</taxon>
        <taxon>Euteleostomi</taxon>
        <taxon>Amphibia</taxon>
        <taxon>Batrachia</taxon>
        <taxon>Anura</taxon>
        <taxon>Pelobatoidea</taxon>
        <taxon>Pelobatidae</taxon>
        <taxon>Pelobates</taxon>
    </lineage>
</organism>
<dbReference type="AlphaFoldDB" id="A0AAD1TGX3"/>
<protein>
    <recommendedName>
        <fullName evidence="3">Endonuclease/exonuclease/phosphatase domain-containing protein</fullName>
    </recommendedName>
</protein>